<sequence length="40" mass="4190">MGVVDLERTSGIYLLAFIATAVDNRKTEITGVDSGGQTCS</sequence>
<organism evidence="1 2">
    <name type="scientific">Natrinema salifodinae</name>
    <dbReference type="NCBI Taxonomy" id="1202768"/>
    <lineage>
        <taxon>Archaea</taxon>
        <taxon>Methanobacteriati</taxon>
        <taxon>Methanobacteriota</taxon>
        <taxon>Stenosarchaea group</taxon>
        <taxon>Halobacteria</taxon>
        <taxon>Halobacteriales</taxon>
        <taxon>Natrialbaceae</taxon>
        <taxon>Natrinema</taxon>
    </lineage>
</organism>
<name>A0A1I0NJL1_9EURY</name>
<accession>A0A1I0NJL1</accession>
<keyword evidence="2" id="KW-1185">Reference proteome</keyword>
<evidence type="ECO:0000313" key="2">
    <source>
        <dbReference type="Proteomes" id="UP000183275"/>
    </source>
</evidence>
<protein>
    <submittedName>
        <fullName evidence="1">Uncharacterized protein</fullName>
    </submittedName>
</protein>
<dbReference type="AlphaFoldDB" id="A0A1I0NJL1"/>
<dbReference type="Proteomes" id="UP000183275">
    <property type="component" value="Unassembled WGS sequence"/>
</dbReference>
<reference evidence="2" key="1">
    <citation type="submission" date="2016-10" db="EMBL/GenBank/DDBJ databases">
        <authorList>
            <person name="Varghese N."/>
        </authorList>
    </citation>
    <scope>NUCLEOTIDE SEQUENCE [LARGE SCALE GENOMIC DNA]</scope>
    <source>
        <strain evidence="2">CGMCC 1.12284</strain>
    </source>
</reference>
<proteinExistence type="predicted"/>
<dbReference type="STRING" id="1202768.SAMN05216285_1817"/>
<gene>
    <name evidence="1" type="ORF">SAMN05216285_1817</name>
</gene>
<evidence type="ECO:0000313" key="1">
    <source>
        <dbReference type="EMBL" id="SEW01692.1"/>
    </source>
</evidence>
<dbReference type="EMBL" id="FOIS01000002">
    <property type="protein sequence ID" value="SEW01692.1"/>
    <property type="molecule type" value="Genomic_DNA"/>
</dbReference>